<gene>
    <name evidence="4" type="ORF">KAJ83_09710</name>
</gene>
<feature type="region of interest" description="Disordered" evidence="1">
    <location>
        <begin position="197"/>
        <end position="225"/>
    </location>
</feature>
<reference evidence="4" key="1">
    <citation type="submission" date="2021-04" db="EMBL/GenBank/DDBJ databases">
        <authorList>
            <person name="Zhang D.-C."/>
        </authorList>
    </citation>
    <scope>NUCLEOTIDE SEQUENCE</scope>
    <source>
        <strain evidence="4">CGMCC 1.15697</strain>
    </source>
</reference>
<organism evidence="4 5">
    <name type="scientific">Marivibrio halodurans</name>
    <dbReference type="NCBI Taxonomy" id="2039722"/>
    <lineage>
        <taxon>Bacteria</taxon>
        <taxon>Pseudomonadati</taxon>
        <taxon>Pseudomonadota</taxon>
        <taxon>Alphaproteobacteria</taxon>
        <taxon>Rhodospirillales</taxon>
        <taxon>Rhodospirillaceae</taxon>
        <taxon>Marivibrio</taxon>
    </lineage>
</organism>
<keyword evidence="5" id="KW-1185">Reference proteome</keyword>
<evidence type="ECO:0000256" key="1">
    <source>
        <dbReference type="SAM" id="MobiDB-lite"/>
    </source>
</evidence>
<dbReference type="InterPro" id="IPR006528">
    <property type="entry name" value="Phage_head_morphogenesis_dom"/>
</dbReference>
<proteinExistence type="predicted"/>
<dbReference type="AlphaFoldDB" id="A0A8J7V442"/>
<evidence type="ECO:0000313" key="5">
    <source>
        <dbReference type="Proteomes" id="UP000672602"/>
    </source>
</evidence>
<evidence type="ECO:0000259" key="2">
    <source>
        <dbReference type="Pfam" id="PF04233"/>
    </source>
</evidence>
<name>A0A8J7V442_9PROT</name>
<feature type="domain" description="Phage-Barnase-EndoU-ColicinE5/D-RelE like nuclease 2" evidence="3">
    <location>
        <begin position="290"/>
        <end position="422"/>
    </location>
</feature>
<protein>
    <submittedName>
        <fullName evidence="4">Minor capsid protein</fullName>
    </submittedName>
</protein>
<dbReference type="Pfam" id="PF18810">
    <property type="entry name" value="PBECR2"/>
    <property type="match status" value="1"/>
</dbReference>
<dbReference type="NCBIfam" id="TIGR01641">
    <property type="entry name" value="phageSPP1_gp7"/>
    <property type="match status" value="1"/>
</dbReference>
<sequence>MADDGISLDILPRAVPFSEAIDYLRGKVDVPSRAWTDLKEKAHARAFTVAGATTMDLVSDFHAAVTRAIEDGTTREEFRKDFDRIVAAHGWSYNGGRGWRSAVIYNTNLRMAQSAGRWAQARRLADAENARGRTVYIRYSAVLDSRTRPQHRAWHDIILPIDHPFWRSHTPPNGWNCRCTIQILTERGLRRRGLVPTADADIPSTTPEPRQVNTPYGTENWPTPTGIDTGFGYNPGDAWLRGGTPMPLDEPLPRFGPAIVGDAPPPPAPRPFPESRMLPADLDEAEYVDRFLNEFGGARDHAVGFRDAGGHLIGISDDLFIDRRQSLPGAPVYKATKFGRARYLLALADALKAPDEIWLDWAEVNGAPSLRRRYIRHLELPGRAGLVAAFEWTTQGWAGRTIFAADTTSYIEGQRQGQLLYRREE</sequence>
<accession>A0A8J7V442</accession>
<dbReference type="RefSeq" id="WP_210681874.1">
    <property type="nucleotide sequence ID" value="NZ_JAGMWN010000004.1"/>
</dbReference>
<evidence type="ECO:0000259" key="3">
    <source>
        <dbReference type="Pfam" id="PF18810"/>
    </source>
</evidence>
<dbReference type="Proteomes" id="UP000672602">
    <property type="component" value="Unassembled WGS sequence"/>
</dbReference>
<dbReference type="InterPro" id="IPR041110">
    <property type="entry name" value="PBECR2"/>
</dbReference>
<dbReference type="EMBL" id="JAGMWN010000004">
    <property type="protein sequence ID" value="MBP5857284.1"/>
    <property type="molecule type" value="Genomic_DNA"/>
</dbReference>
<dbReference type="Pfam" id="PF04233">
    <property type="entry name" value="Phage_Mu_F"/>
    <property type="match status" value="1"/>
</dbReference>
<evidence type="ECO:0000313" key="4">
    <source>
        <dbReference type="EMBL" id="MBP5857284.1"/>
    </source>
</evidence>
<feature type="domain" description="Phage head morphogenesis" evidence="2">
    <location>
        <begin position="61"/>
        <end position="181"/>
    </location>
</feature>
<comment type="caution">
    <text evidence="4">The sequence shown here is derived from an EMBL/GenBank/DDBJ whole genome shotgun (WGS) entry which is preliminary data.</text>
</comment>
<feature type="compositionally biased region" description="Polar residues" evidence="1">
    <location>
        <begin position="203"/>
        <end position="223"/>
    </location>
</feature>